<dbReference type="Proteomes" id="UP000032266">
    <property type="component" value="Chromosome"/>
</dbReference>
<accession>A0A0C5VRJ3</accession>
<gene>
    <name evidence="1" type="ORF">YC6258_00834</name>
</gene>
<dbReference type="KEGG" id="gsn:YC6258_00834"/>
<keyword evidence="2" id="KW-1185">Reference proteome</keyword>
<dbReference type="AlphaFoldDB" id="A0A0C5VRJ3"/>
<reference evidence="1 2" key="1">
    <citation type="submission" date="2014-01" db="EMBL/GenBank/DDBJ databases">
        <title>Full genme sequencing of cellulolytic bacterium Gynuella sunshinyii YC6258T gen. nov., sp. nov.</title>
        <authorList>
            <person name="Khan H."/>
            <person name="Chung E.J."/>
            <person name="Chung Y.R."/>
        </authorList>
    </citation>
    <scope>NUCLEOTIDE SEQUENCE [LARGE SCALE GENOMIC DNA]</scope>
    <source>
        <strain evidence="1 2">YC6258</strain>
    </source>
</reference>
<dbReference type="RefSeq" id="WP_044615840.1">
    <property type="nucleotide sequence ID" value="NZ_CP007142.1"/>
</dbReference>
<evidence type="ECO:0000313" key="1">
    <source>
        <dbReference type="EMBL" id="AJQ92884.1"/>
    </source>
</evidence>
<organism evidence="1 2">
    <name type="scientific">Gynuella sunshinyii YC6258</name>
    <dbReference type="NCBI Taxonomy" id="1445510"/>
    <lineage>
        <taxon>Bacteria</taxon>
        <taxon>Pseudomonadati</taxon>
        <taxon>Pseudomonadota</taxon>
        <taxon>Gammaproteobacteria</taxon>
        <taxon>Oceanospirillales</taxon>
        <taxon>Saccharospirillaceae</taxon>
        <taxon>Gynuella</taxon>
    </lineage>
</organism>
<proteinExistence type="predicted"/>
<dbReference type="EMBL" id="CP007142">
    <property type="protein sequence ID" value="AJQ92884.1"/>
    <property type="molecule type" value="Genomic_DNA"/>
</dbReference>
<protein>
    <submittedName>
        <fullName evidence="1">Uncharacterized protein</fullName>
    </submittedName>
</protein>
<sequence length="74" mass="8514">MLNDFSALYKNQQLEEIHTDKVLAKHYIGDRIVINGESYTVTGNYPRHGYLFGMPNKISRGQRSVKIIYGEPVK</sequence>
<name>A0A0C5VRJ3_9GAMM</name>
<dbReference type="HOGENOM" id="CLU_2682637_0_0_6"/>
<evidence type="ECO:0000313" key="2">
    <source>
        <dbReference type="Proteomes" id="UP000032266"/>
    </source>
</evidence>